<dbReference type="Pfam" id="PF18931">
    <property type="entry name" value="DUF5680"/>
    <property type="match status" value="1"/>
</dbReference>
<organism evidence="2 3">
    <name type="scientific">Sedimentibacter hydroxybenzoicus DSM 7310</name>
    <dbReference type="NCBI Taxonomy" id="1123245"/>
    <lineage>
        <taxon>Bacteria</taxon>
        <taxon>Bacillati</taxon>
        <taxon>Bacillota</taxon>
        <taxon>Tissierellia</taxon>
        <taxon>Sedimentibacter</taxon>
    </lineage>
</organism>
<accession>A0A974GXJ0</accession>
<dbReference type="Proteomes" id="UP000611629">
    <property type="component" value="Unassembled WGS sequence"/>
</dbReference>
<evidence type="ECO:0000313" key="3">
    <source>
        <dbReference type="Proteomes" id="UP000611629"/>
    </source>
</evidence>
<reference evidence="2" key="1">
    <citation type="submission" date="2020-07" db="EMBL/GenBank/DDBJ databases">
        <title>Genomic analysis of a strain of Sedimentibacter Hydroxybenzoicus DSM7310.</title>
        <authorList>
            <person name="Ma S."/>
        </authorList>
    </citation>
    <scope>NUCLEOTIDE SEQUENCE</scope>
    <source>
        <strain evidence="2">DSM 7310</strain>
    </source>
</reference>
<proteinExistence type="predicted"/>
<protein>
    <recommendedName>
        <fullName evidence="1">DUF5680 domain-containing protein</fullName>
    </recommendedName>
</protein>
<comment type="caution">
    <text evidence="2">The sequence shown here is derived from an EMBL/GenBank/DDBJ whole genome shotgun (WGS) entry which is preliminary data.</text>
</comment>
<feature type="domain" description="DUF5680" evidence="1">
    <location>
        <begin position="50"/>
        <end position="146"/>
    </location>
</feature>
<gene>
    <name evidence="2" type="ORF">HZF24_13280</name>
</gene>
<name>A0A974GXJ0_SEDHY</name>
<evidence type="ECO:0000313" key="2">
    <source>
        <dbReference type="EMBL" id="NYB75115.1"/>
    </source>
</evidence>
<dbReference type="AlphaFoldDB" id="A0A974GXJ0"/>
<keyword evidence="3" id="KW-1185">Reference proteome</keyword>
<dbReference type="InterPro" id="IPR043735">
    <property type="entry name" value="DUF5680"/>
</dbReference>
<dbReference type="EMBL" id="JACBNQ010000017">
    <property type="protein sequence ID" value="NYB75115.1"/>
    <property type="molecule type" value="Genomic_DNA"/>
</dbReference>
<sequence length="177" mass="20859">MISEVKLIKALIKGRYECYVKKNSEYNPYVKSELYDWDFKIEIDDLIFTDSYRGVNPYSGVEYVYEKGGNTPVWSCDYVGYVNQDEKVSSGEIYKFLKEARGNHLLNCQDNLFSDYTYENEIFKYETFFQGDVSSLLQIENFYYTYSKSDRHQDKRFGSSAYMNLLVAQQMTAGRLK</sequence>
<dbReference type="RefSeq" id="WP_179238821.1">
    <property type="nucleotide sequence ID" value="NZ_JACBNQ010000017.1"/>
</dbReference>
<evidence type="ECO:0000259" key="1">
    <source>
        <dbReference type="Pfam" id="PF18931"/>
    </source>
</evidence>